<reference evidence="2 3" key="1">
    <citation type="submission" date="2020-03" db="EMBL/GenBank/DDBJ databases">
        <title>Soil Listeria distribution.</title>
        <authorList>
            <person name="Liao J."/>
            <person name="Wiedmann M."/>
        </authorList>
    </citation>
    <scope>NUCLEOTIDE SEQUENCE [LARGE SCALE GENOMIC DNA]</scope>
    <source>
        <strain evidence="2 3">FSL L7-1507</strain>
    </source>
</reference>
<dbReference type="Gene3D" id="3.40.630.10">
    <property type="entry name" value="Zn peptidases"/>
    <property type="match status" value="1"/>
</dbReference>
<dbReference type="Proteomes" id="UP000559885">
    <property type="component" value="Unassembled WGS sequence"/>
</dbReference>
<dbReference type="PANTHER" id="PTHR42994:SF2">
    <property type="entry name" value="PEPTIDASE"/>
    <property type="match status" value="1"/>
</dbReference>
<dbReference type="SUPFAM" id="SSF53187">
    <property type="entry name" value="Zn-dependent exopeptidases"/>
    <property type="match status" value="1"/>
</dbReference>
<protein>
    <submittedName>
        <fullName evidence="2">M20/M25/M40 family metallo-hydrolase</fullName>
    </submittedName>
</protein>
<keyword evidence="2" id="KW-0378">Hydrolase</keyword>
<accession>A0A841ZNL4</accession>
<dbReference type="EMBL" id="JAARRM010000001">
    <property type="protein sequence ID" value="MBC1521072.1"/>
    <property type="molecule type" value="Genomic_DNA"/>
</dbReference>
<evidence type="ECO:0000256" key="1">
    <source>
        <dbReference type="ARBA" id="ARBA00001947"/>
    </source>
</evidence>
<evidence type="ECO:0000313" key="2">
    <source>
        <dbReference type="EMBL" id="MBC1521072.1"/>
    </source>
</evidence>
<dbReference type="RefSeq" id="WP_185372678.1">
    <property type="nucleotide sequence ID" value="NZ_JAARRM010000001.1"/>
</dbReference>
<dbReference type="Pfam" id="PF01546">
    <property type="entry name" value="Peptidase_M20"/>
    <property type="match status" value="1"/>
</dbReference>
<dbReference type="PANTHER" id="PTHR42994">
    <property type="entry name" value="PEPTIDASE T"/>
    <property type="match status" value="1"/>
</dbReference>
<dbReference type="AlphaFoldDB" id="A0A841ZNL4"/>
<comment type="cofactor">
    <cofactor evidence="1">
        <name>Zn(2+)</name>
        <dbReference type="ChEBI" id="CHEBI:29105"/>
    </cofactor>
</comment>
<gene>
    <name evidence="2" type="ORF">HB912_05315</name>
</gene>
<dbReference type="GO" id="GO:0016787">
    <property type="term" value="F:hydrolase activity"/>
    <property type="evidence" value="ECO:0007669"/>
    <property type="project" value="UniProtKB-KW"/>
</dbReference>
<dbReference type="Gene3D" id="3.30.70.360">
    <property type="match status" value="1"/>
</dbReference>
<name>A0A841ZNL4_9LIST</name>
<dbReference type="InterPro" id="IPR002933">
    <property type="entry name" value="Peptidase_M20"/>
</dbReference>
<organism evidence="2 3">
    <name type="scientific">Listeria aquatica</name>
    <dbReference type="NCBI Taxonomy" id="1494960"/>
    <lineage>
        <taxon>Bacteria</taxon>
        <taxon>Bacillati</taxon>
        <taxon>Bacillota</taxon>
        <taxon>Bacilli</taxon>
        <taxon>Bacillales</taxon>
        <taxon>Listeriaceae</taxon>
        <taxon>Listeria</taxon>
    </lineage>
</organism>
<evidence type="ECO:0000313" key="3">
    <source>
        <dbReference type="Proteomes" id="UP000559885"/>
    </source>
</evidence>
<sequence>MAISDVHSYFETIARIYSPSGEEDALIQYLEAELSRQEVPLIYNGAGGLIAQIPATSEEYPALFFVAHLDTASNGSEPEVILEEGIYKAKTGFLGADDKAGVAALLAVIATLKEMEIPHGTLEFIFTTKEESGLQGVKMLELNRLSARYGFCLDAPGEVGSFQRLSDTRARMDFRVVQRFLTSNVSGINVARTILHHIKQLKLPAKFHLEMTRFEGECSEEGEEAVQVELELTGCFLLEELLLEMENVKLAFTQAEQKYGVKVRSDLHVIYPGFEIKETHPSVKLAKRALKKQSLTGTEVRFAGGSDANILNDRGFETLLLSVGYEKAHSENEQITQDSLLVLTQFILDLVVSSRGMEVVTAFSKNE</sequence>
<comment type="caution">
    <text evidence="2">The sequence shown here is derived from an EMBL/GenBank/DDBJ whole genome shotgun (WGS) entry which is preliminary data.</text>
</comment>
<proteinExistence type="predicted"/>